<comment type="caution">
    <text evidence="1">The sequence shown here is derived from an EMBL/GenBank/DDBJ whole genome shotgun (WGS) entry which is preliminary data.</text>
</comment>
<name>A0ACB9HB41_CICIN</name>
<evidence type="ECO:0000313" key="1">
    <source>
        <dbReference type="EMBL" id="KAI3792543.1"/>
    </source>
</evidence>
<evidence type="ECO:0000313" key="2">
    <source>
        <dbReference type="Proteomes" id="UP001055811"/>
    </source>
</evidence>
<sequence>MVEEPTRKEAGSMPIRPKSCAEQTLQKCHLSRLSKQSDGGLEAEEVKQAASFHDEERQVEREEWRQESTMLRPPPPHNGEADRRIRVWEAIRDTEEDEDEAIANDCAHQVVIDISLRRHPLPIIAGFAPRSVFSVERSRLEF</sequence>
<reference evidence="1 2" key="2">
    <citation type="journal article" date="2022" name="Mol. Ecol. Resour.">
        <title>The genomes of chicory, endive, great burdock and yacon provide insights into Asteraceae paleo-polyploidization history and plant inulin production.</title>
        <authorList>
            <person name="Fan W."/>
            <person name="Wang S."/>
            <person name="Wang H."/>
            <person name="Wang A."/>
            <person name="Jiang F."/>
            <person name="Liu H."/>
            <person name="Zhao H."/>
            <person name="Xu D."/>
            <person name="Zhang Y."/>
        </authorList>
    </citation>
    <scope>NUCLEOTIDE SEQUENCE [LARGE SCALE GENOMIC DNA]</scope>
    <source>
        <strain evidence="2">cv. Punajuju</strain>
        <tissue evidence="1">Leaves</tissue>
    </source>
</reference>
<dbReference type="Proteomes" id="UP001055811">
    <property type="component" value="Linkage Group LG01"/>
</dbReference>
<gene>
    <name evidence="1" type="ORF">L2E82_06425</name>
</gene>
<dbReference type="EMBL" id="CM042009">
    <property type="protein sequence ID" value="KAI3792543.1"/>
    <property type="molecule type" value="Genomic_DNA"/>
</dbReference>
<proteinExistence type="predicted"/>
<protein>
    <submittedName>
        <fullName evidence="1">Uncharacterized protein</fullName>
    </submittedName>
</protein>
<organism evidence="1 2">
    <name type="scientific">Cichorium intybus</name>
    <name type="common">Chicory</name>
    <dbReference type="NCBI Taxonomy" id="13427"/>
    <lineage>
        <taxon>Eukaryota</taxon>
        <taxon>Viridiplantae</taxon>
        <taxon>Streptophyta</taxon>
        <taxon>Embryophyta</taxon>
        <taxon>Tracheophyta</taxon>
        <taxon>Spermatophyta</taxon>
        <taxon>Magnoliopsida</taxon>
        <taxon>eudicotyledons</taxon>
        <taxon>Gunneridae</taxon>
        <taxon>Pentapetalae</taxon>
        <taxon>asterids</taxon>
        <taxon>campanulids</taxon>
        <taxon>Asterales</taxon>
        <taxon>Asteraceae</taxon>
        <taxon>Cichorioideae</taxon>
        <taxon>Cichorieae</taxon>
        <taxon>Cichoriinae</taxon>
        <taxon>Cichorium</taxon>
    </lineage>
</organism>
<accession>A0ACB9HB41</accession>
<keyword evidence="2" id="KW-1185">Reference proteome</keyword>
<reference evidence="2" key="1">
    <citation type="journal article" date="2022" name="Mol. Ecol. Resour.">
        <title>The genomes of chicory, endive, great burdock and yacon provide insights into Asteraceae palaeo-polyploidization history and plant inulin production.</title>
        <authorList>
            <person name="Fan W."/>
            <person name="Wang S."/>
            <person name="Wang H."/>
            <person name="Wang A."/>
            <person name="Jiang F."/>
            <person name="Liu H."/>
            <person name="Zhao H."/>
            <person name="Xu D."/>
            <person name="Zhang Y."/>
        </authorList>
    </citation>
    <scope>NUCLEOTIDE SEQUENCE [LARGE SCALE GENOMIC DNA]</scope>
    <source>
        <strain evidence="2">cv. Punajuju</strain>
    </source>
</reference>